<proteinExistence type="predicted"/>
<organism evidence="1">
    <name type="scientific">Salix viminalis</name>
    <name type="common">Common osier</name>
    <name type="synonym">Basket willow</name>
    <dbReference type="NCBI Taxonomy" id="40686"/>
    <lineage>
        <taxon>Eukaryota</taxon>
        <taxon>Viridiplantae</taxon>
        <taxon>Streptophyta</taxon>
        <taxon>Embryophyta</taxon>
        <taxon>Tracheophyta</taxon>
        <taxon>Spermatophyta</taxon>
        <taxon>Magnoliopsida</taxon>
        <taxon>eudicotyledons</taxon>
        <taxon>Gunneridae</taxon>
        <taxon>Pentapetalae</taxon>
        <taxon>rosids</taxon>
        <taxon>fabids</taxon>
        <taxon>Malpighiales</taxon>
        <taxon>Salicaceae</taxon>
        <taxon>Saliceae</taxon>
        <taxon>Salix</taxon>
    </lineage>
</organism>
<accession>A0A6N2L3V9</accession>
<reference evidence="1" key="1">
    <citation type="submission" date="2019-03" db="EMBL/GenBank/DDBJ databases">
        <authorList>
            <person name="Mank J."/>
            <person name="Almeida P."/>
        </authorList>
    </citation>
    <scope>NUCLEOTIDE SEQUENCE</scope>
    <source>
        <strain evidence="1">78183</strain>
    </source>
</reference>
<evidence type="ECO:0000313" key="1">
    <source>
        <dbReference type="EMBL" id="VFU29963.1"/>
    </source>
</evidence>
<dbReference type="AlphaFoldDB" id="A0A6N2L3V9"/>
<gene>
    <name evidence="1" type="ORF">SVIM_LOCUS111668</name>
</gene>
<name>A0A6N2L3V9_SALVM</name>
<sequence>MKYPCDIEDGWTQFYGLIFVL</sequence>
<protein>
    <submittedName>
        <fullName evidence="1">Uncharacterized protein</fullName>
    </submittedName>
</protein>
<dbReference type="EMBL" id="CAADRP010000557">
    <property type="protein sequence ID" value="VFU29963.1"/>
    <property type="molecule type" value="Genomic_DNA"/>
</dbReference>